<evidence type="ECO:0008006" key="3">
    <source>
        <dbReference type="Google" id="ProtNLM"/>
    </source>
</evidence>
<organism evidence="1 2">
    <name type="scientific">Pedobacter petrophilus</name>
    <dbReference type="NCBI Taxonomy" id="1908241"/>
    <lineage>
        <taxon>Bacteria</taxon>
        <taxon>Pseudomonadati</taxon>
        <taxon>Bacteroidota</taxon>
        <taxon>Sphingobacteriia</taxon>
        <taxon>Sphingobacteriales</taxon>
        <taxon>Sphingobacteriaceae</taxon>
        <taxon>Pedobacter</taxon>
    </lineage>
</organism>
<keyword evidence="2" id="KW-1185">Reference proteome</keyword>
<evidence type="ECO:0000313" key="2">
    <source>
        <dbReference type="Proteomes" id="UP000487757"/>
    </source>
</evidence>
<comment type="caution">
    <text evidence="1">The sequence shown here is derived from an EMBL/GenBank/DDBJ whole genome shotgun (WGS) entry which is preliminary data.</text>
</comment>
<evidence type="ECO:0000313" key="1">
    <source>
        <dbReference type="EMBL" id="MRX77940.1"/>
    </source>
</evidence>
<sequence length="218" mass="24954">MLVKRPDIRSAMISMKARLSIMAWSEMQTDLPEYSNWKKPALTDGRLTPTERENYNKPGGIASLTDKGYWNQRARGMGGIQTSCAEENLLGFPGTKYYGENIMVHEWSHNVMSALRKADPELYKQIDVAYQEAKKKGMYKDQYAINTVAEYWAEGSQWWFWSNFEFNDGKVKVQTPDDLKAYDPVLYDILAQVYAGHHIPADVYYGKNISFGGATVKH</sequence>
<dbReference type="EMBL" id="WKKH01000035">
    <property type="protein sequence ID" value="MRX77940.1"/>
    <property type="molecule type" value="Genomic_DNA"/>
</dbReference>
<dbReference type="AlphaFoldDB" id="A0A7K0G3F2"/>
<proteinExistence type="predicted"/>
<name>A0A7K0G3F2_9SPHI</name>
<dbReference type="OrthoDB" id="9792407at2"/>
<reference evidence="1 2" key="1">
    <citation type="submission" date="2019-11" db="EMBL/GenBank/DDBJ databases">
        <title>Pedobacter petrophilus genome.</title>
        <authorList>
            <person name="Feldbauer M.J."/>
            <person name="Newman J.D."/>
        </authorList>
    </citation>
    <scope>NUCLEOTIDE SEQUENCE [LARGE SCALE GENOMIC DNA]</scope>
    <source>
        <strain evidence="1 2">LMG 29686</strain>
    </source>
</reference>
<dbReference type="SUPFAM" id="SSF55486">
    <property type="entry name" value="Metalloproteases ('zincins'), catalytic domain"/>
    <property type="match status" value="1"/>
</dbReference>
<dbReference type="Proteomes" id="UP000487757">
    <property type="component" value="Unassembled WGS sequence"/>
</dbReference>
<protein>
    <recommendedName>
        <fullName evidence="3">Glycoside hydrolase</fullName>
    </recommendedName>
</protein>
<accession>A0A7K0G3F2</accession>
<gene>
    <name evidence="1" type="ORF">GJU39_17815</name>
</gene>